<proteinExistence type="predicted"/>
<comment type="caution">
    <text evidence="2">The sequence shown here is derived from an EMBL/GenBank/DDBJ whole genome shotgun (WGS) entry which is preliminary data.</text>
</comment>
<evidence type="ECO:0000313" key="3">
    <source>
        <dbReference type="Proteomes" id="UP000190409"/>
    </source>
</evidence>
<feature type="transmembrane region" description="Helical" evidence="1">
    <location>
        <begin position="61"/>
        <end position="81"/>
    </location>
</feature>
<gene>
    <name evidence="2" type="ORF">BWX42_03210</name>
</gene>
<dbReference type="EMBL" id="MUYF01000003">
    <property type="protein sequence ID" value="OOL80900.1"/>
    <property type="molecule type" value="Genomic_DNA"/>
</dbReference>
<feature type="transmembrane region" description="Helical" evidence="1">
    <location>
        <begin position="35"/>
        <end position="54"/>
    </location>
</feature>
<dbReference type="Proteomes" id="UP000190409">
    <property type="component" value="Unassembled WGS sequence"/>
</dbReference>
<evidence type="ECO:0000256" key="1">
    <source>
        <dbReference type="SAM" id="Phobius"/>
    </source>
</evidence>
<dbReference type="AlphaFoldDB" id="A0A1S8KMG6"/>
<reference evidence="2 3" key="1">
    <citation type="submission" date="2017-01" db="EMBL/GenBank/DDBJ databases">
        <title>Complete Genome Sequence of Dolosigranulum pigrum isolated from a Patient with interstitial lung disease.</title>
        <authorList>
            <person name="Mukhopadhyay R."/>
            <person name="Joaquin J."/>
            <person name="Hogue R."/>
            <person name="Fitzgerald S."/>
            <person name="Jospin G."/>
            <person name="Eisen J.A."/>
            <person name="Chaturvedi V."/>
        </authorList>
    </citation>
    <scope>NUCLEOTIDE SEQUENCE [LARGE SCALE GENOMIC DNA]</scope>
    <source>
        <strain evidence="2 3">15S00348</strain>
    </source>
</reference>
<accession>A0A1S8KMG6</accession>
<name>A0A1S8KMG6_9LACT</name>
<organism evidence="2 3">
    <name type="scientific">Dolosigranulum pigrum</name>
    <dbReference type="NCBI Taxonomy" id="29394"/>
    <lineage>
        <taxon>Bacteria</taxon>
        <taxon>Bacillati</taxon>
        <taxon>Bacillota</taxon>
        <taxon>Bacilli</taxon>
        <taxon>Lactobacillales</taxon>
        <taxon>Carnobacteriaceae</taxon>
        <taxon>Dolosigranulum</taxon>
    </lineage>
</organism>
<evidence type="ECO:0000313" key="2">
    <source>
        <dbReference type="EMBL" id="OOL80900.1"/>
    </source>
</evidence>
<sequence length="82" mass="9008">MKGITIMNSKKVRIVTTILYGLTVIGILVKFNMSIFTESIVYLLVGLGGLFLIYTEKDNKLMWGGGIIILAGSIIILLSILF</sequence>
<keyword evidence="1" id="KW-0472">Membrane</keyword>
<protein>
    <recommendedName>
        <fullName evidence="4">DUF3953 domain-containing protein</fullName>
    </recommendedName>
</protein>
<evidence type="ECO:0008006" key="4">
    <source>
        <dbReference type="Google" id="ProtNLM"/>
    </source>
</evidence>
<keyword evidence="1" id="KW-0812">Transmembrane</keyword>
<feature type="transmembrane region" description="Helical" evidence="1">
    <location>
        <begin position="12"/>
        <end position="29"/>
    </location>
</feature>
<keyword evidence="1" id="KW-1133">Transmembrane helix</keyword>